<feature type="domain" description="IclR-ED" evidence="5">
    <location>
        <begin position="72"/>
        <end position="256"/>
    </location>
</feature>
<feature type="domain" description="HTH iclR-type" evidence="4">
    <location>
        <begin position="9"/>
        <end position="71"/>
    </location>
</feature>
<dbReference type="InterPro" id="IPR029016">
    <property type="entry name" value="GAF-like_dom_sf"/>
</dbReference>
<keyword evidence="3" id="KW-0804">Transcription</keyword>
<evidence type="ECO:0000259" key="5">
    <source>
        <dbReference type="PROSITE" id="PS51078"/>
    </source>
</evidence>
<dbReference type="PANTHER" id="PTHR30136">
    <property type="entry name" value="HELIX-TURN-HELIX TRANSCRIPTIONAL REGULATOR, ICLR FAMILY"/>
    <property type="match status" value="1"/>
</dbReference>
<evidence type="ECO:0000256" key="1">
    <source>
        <dbReference type="ARBA" id="ARBA00023015"/>
    </source>
</evidence>
<dbReference type="PANTHER" id="PTHR30136:SF8">
    <property type="entry name" value="TRANSCRIPTIONAL REGULATORY PROTEIN"/>
    <property type="match status" value="1"/>
</dbReference>
<dbReference type="Pfam" id="PF09339">
    <property type="entry name" value="HTH_IclR"/>
    <property type="match status" value="1"/>
</dbReference>
<dbReference type="PROSITE" id="PS51078">
    <property type="entry name" value="ICLR_ED"/>
    <property type="match status" value="1"/>
</dbReference>
<dbReference type="Gene3D" id="1.10.10.10">
    <property type="entry name" value="Winged helix-like DNA-binding domain superfamily/Winged helix DNA-binding domain"/>
    <property type="match status" value="1"/>
</dbReference>
<dbReference type="SUPFAM" id="SSF55781">
    <property type="entry name" value="GAF domain-like"/>
    <property type="match status" value="1"/>
</dbReference>
<name>A0ABZ0IA24_9GAMM</name>
<dbReference type="Pfam" id="PF01614">
    <property type="entry name" value="IclR_C"/>
    <property type="match status" value="1"/>
</dbReference>
<dbReference type="InterPro" id="IPR036388">
    <property type="entry name" value="WH-like_DNA-bd_sf"/>
</dbReference>
<protein>
    <submittedName>
        <fullName evidence="6">IclR family transcriptional regulator</fullName>
    </submittedName>
</protein>
<dbReference type="Proteomes" id="UP001626537">
    <property type="component" value="Chromosome"/>
</dbReference>
<keyword evidence="1" id="KW-0805">Transcription regulation</keyword>
<evidence type="ECO:0000259" key="4">
    <source>
        <dbReference type="PROSITE" id="PS51077"/>
    </source>
</evidence>
<dbReference type="EMBL" id="CP136864">
    <property type="protein sequence ID" value="WOJ95265.1"/>
    <property type="molecule type" value="Genomic_DNA"/>
</dbReference>
<evidence type="ECO:0000256" key="2">
    <source>
        <dbReference type="ARBA" id="ARBA00023125"/>
    </source>
</evidence>
<gene>
    <name evidence="6" type="ORF">R0135_09080</name>
</gene>
<keyword evidence="7" id="KW-1185">Reference proteome</keyword>
<keyword evidence="2" id="KW-0238">DNA-binding</keyword>
<dbReference type="InterPro" id="IPR014757">
    <property type="entry name" value="Tscrpt_reg_IclR_C"/>
</dbReference>
<reference evidence="6 7" key="1">
    <citation type="submission" date="2023-10" db="EMBL/GenBank/DDBJ databases">
        <title>Two novel species belonging to the OM43/NOR5 clade.</title>
        <authorList>
            <person name="Park M."/>
        </authorList>
    </citation>
    <scope>NUCLEOTIDE SEQUENCE [LARGE SCALE GENOMIC DNA]</scope>
    <source>
        <strain evidence="6 7">IMCC43200</strain>
    </source>
</reference>
<dbReference type="InterPro" id="IPR050707">
    <property type="entry name" value="HTH_MetabolicPath_Reg"/>
</dbReference>
<accession>A0ABZ0IA24</accession>
<evidence type="ECO:0000313" key="6">
    <source>
        <dbReference type="EMBL" id="WOJ95265.1"/>
    </source>
</evidence>
<dbReference type="Gene3D" id="3.30.450.40">
    <property type="match status" value="1"/>
</dbReference>
<dbReference type="RefSeq" id="WP_407349897.1">
    <property type="nucleotide sequence ID" value="NZ_CP136864.1"/>
</dbReference>
<sequence>MKHRAKSKLSAIEKTLEILVTFADVDHEVGTVEISELTGIHKATVSRILASLLDYGMVSQNDETKKYDLGPLAYRLGRSQSSQAVSAFATLARRHIDELRDSLCESISLEVWAEHTSVACYLAESKNPLRVAMPSADVLPLHAPAGAKAVLAFVPRDHLERLLPETFPAYTEHTVTSRAVLMERLVEFNKQGYSVDAEELYPDVYAVGVPIFDHLSRPIAAISALIPVSRVTEAREAEIVKQLKCASRAISRKIVELRPLLPFRSADHLR</sequence>
<proteinExistence type="predicted"/>
<dbReference type="InterPro" id="IPR005471">
    <property type="entry name" value="Tscrpt_reg_IclR_N"/>
</dbReference>
<dbReference type="SUPFAM" id="SSF46785">
    <property type="entry name" value="Winged helix' DNA-binding domain"/>
    <property type="match status" value="1"/>
</dbReference>
<evidence type="ECO:0000313" key="7">
    <source>
        <dbReference type="Proteomes" id="UP001626537"/>
    </source>
</evidence>
<dbReference type="InterPro" id="IPR036390">
    <property type="entry name" value="WH_DNA-bd_sf"/>
</dbReference>
<dbReference type="PROSITE" id="PS51077">
    <property type="entry name" value="HTH_ICLR"/>
    <property type="match status" value="1"/>
</dbReference>
<evidence type="ECO:0000256" key="3">
    <source>
        <dbReference type="ARBA" id="ARBA00023163"/>
    </source>
</evidence>
<dbReference type="SMART" id="SM00346">
    <property type="entry name" value="HTH_ICLR"/>
    <property type="match status" value="1"/>
</dbReference>
<organism evidence="6 7">
    <name type="scientific">Congregibacter variabilis</name>
    <dbReference type="NCBI Taxonomy" id="3081200"/>
    <lineage>
        <taxon>Bacteria</taxon>
        <taxon>Pseudomonadati</taxon>
        <taxon>Pseudomonadota</taxon>
        <taxon>Gammaproteobacteria</taxon>
        <taxon>Cellvibrionales</taxon>
        <taxon>Halieaceae</taxon>
        <taxon>Congregibacter</taxon>
    </lineage>
</organism>